<dbReference type="EMBL" id="SRYA01000026">
    <property type="protein sequence ID" value="TGY95633.1"/>
    <property type="molecule type" value="Genomic_DNA"/>
</dbReference>
<gene>
    <name evidence="1" type="ORF">E5329_13735</name>
</gene>
<evidence type="ECO:0000313" key="2">
    <source>
        <dbReference type="Proteomes" id="UP000304953"/>
    </source>
</evidence>
<name>A0AC61RUR7_9FIRM</name>
<dbReference type="Proteomes" id="UP000304953">
    <property type="component" value="Unassembled WGS sequence"/>
</dbReference>
<reference evidence="1" key="1">
    <citation type="submission" date="2019-04" db="EMBL/GenBank/DDBJ databases">
        <title>Microbes associate with the intestines of laboratory mice.</title>
        <authorList>
            <person name="Navarre W."/>
            <person name="Wong E."/>
            <person name="Huang K."/>
            <person name="Tropini C."/>
            <person name="Ng K."/>
            <person name="Yu B."/>
        </authorList>
    </citation>
    <scope>NUCLEOTIDE SEQUENCE</scope>
    <source>
        <strain evidence="1">NM01_1-7b</strain>
    </source>
</reference>
<evidence type="ECO:0000313" key="1">
    <source>
        <dbReference type="EMBL" id="TGY95633.1"/>
    </source>
</evidence>
<organism evidence="1 2">
    <name type="scientific">Petralouisia muris</name>
    <dbReference type="NCBI Taxonomy" id="3032872"/>
    <lineage>
        <taxon>Bacteria</taxon>
        <taxon>Bacillati</taxon>
        <taxon>Bacillota</taxon>
        <taxon>Clostridia</taxon>
        <taxon>Lachnospirales</taxon>
        <taxon>Lachnospiraceae</taxon>
        <taxon>Petralouisia</taxon>
    </lineage>
</organism>
<keyword evidence="2" id="KW-1185">Reference proteome</keyword>
<comment type="caution">
    <text evidence="1">The sequence shown here is derived from an EMBL/GenBank/DDBJ whole genome shotgun (WGS) entry which is preliminary data.</text>
</comment>
<protein>
    <submittedName>
        <fullName evidence="1">Uncharacterized protein</fullName>
    </submittedName>
</protein>
<proteinExistence type="predicted"/>
<accession>A0AC61RUR7</accession>
<sequence>MTKEELISRAKLRIRKMSKDALDGDVGQLVEVALADLKRIGVHPSYLDPEDIKDPLIVEAALLYADANFGHPANHKELMESYNMICTKIKGGGYNRSNSEAVG</sequence>